<keyword evidence="2 4" id="KW-0238">DNA-binding</keyword>
<comment type="caution">
    <text evidence="6">The sequence shown here is derived from an EMBL/GenBank/DDBJ whole genome shotgun (WGS) entry which is preliminary data.</text>
</comment>
<evidence type="ECO:0000256" key="3">
    <source>
        <dbReference type="ARBA" id="ARBA00023163"/>
    </source>
</evidence>
<reference evidence="6" key="1">
    <citation type="submission" date="2022-10" db="EMBL/GenBank/DDBJ databases">
        <title>Genome sequence of Actinomyces israelii ATCC 10048.</title>
        <authorList>
            <person name="Watt R.M."/>
            <person name="Tong W.M."/>
        </authorList>
    </citation>
    <scope>NUCLEOTIDE SEQUENCE</scope>
    <source>
        <strain evidence="6">ATCC 10048</strain>
    </source>
</reference>
<organism evidence="6 7">
    <name type="scientific">Actinomyces israelii</name>
    <dbReference type="NCBI Taxonomy" id="1659"/>
    <lineage>
        <taxon>Bacteria</taxon>
        <taxon>Bacillati</taxon>
        <taxon>Actinomycetota</taxon>
        <taxon>Actinomycetes</taxon>
        <taxon>Actinomycetales</taxon>
        <taxon>Actinomycetaceae</taxon>
        <taxon>Actinomyces</taxon>
    </lineage>
</organism>
<dbReference type="PANTHER" id="PTHR30055">
    <property type="entry name" value="HTH-TYPE TRANSCRIPTIONAL REGULATOR RUTR"/>
    <property type="match status" value="1"/>
</dbReference>
<evidence type="ECO:0000313" key="6">
    <source>
        <dbReference type="EMBL" id="MCZ0856942.1"/>
    </source>
</evidence>
<feature type="DNA-binding region" description="H-T-H motif" evidence="4">
    <location>
        <begin position="39"/>
        <end position="58"/>
    </location>
</feature>
<evidence type="ECO:0000256" key="2">
    <source>
        <dbReference type="ARBA" id="ARBA00023125"/>
    </source>
</evidence>
<evidence type="ECO:0000256" key="4">
    <source>
        <dbReference type="PROSITE-ProRule" id="PRU00335"/>
    </source>
</evidence>
<dbReference type="RefSeq" id="WP_268916627.1">
    <property type="nucleotide sequence ID" value="NZ_JAPTMY010000004.1"/>
</dbReference>
<proteinExistence type="predicted"/>
<feature type="domain" description="HTH tetR-type" evidence="5">
    <location>
        <begin position="16"/>
        <end position="76"/>
    </location>
</feature>
<evidence type="ECO:0000259" key="5">
    <source>
        <dbReference type="PROSITE" id="PS50977"/>
    </source>
</evidence>
<keyword evidence="3" id="KW-0804">Transcription</keyword>
<dbReference type="Proteomes" id="UP001072034">
    <property type="component" value="Unassembled WGS sequence"/>
</dbReference>
<keyword evidence="1" id="KW-0805">Transcription regulation</keyword>
<dbReference type="InterPro" id="IPR001647">
    <property type="entry name" value="HTH_TetR"/>
</dbReference>
<dbReference type="PROSITE" id="PS50977">
    <property type="entry name" value="HTH_TETR_2"/>
    <property type="match status" value="1"/>
</dbReference>
<protein>
    <submittedName>
        <fullName evidence="6">TetR/AcrR family transcriptional regulator</fullName>
    </submittedName>
</protein>
<dbReference type="EMBL" id="JAPTMY010000004">
    <property type="protein sequence ID" value="MCZ0856942.1"/>
    <property type="molecule type" value="Genomic_DNA"/>
</dbReference>
<dbReference type="InterPro" id="IPR009057">
    <property type="entry name" value="Homeodomain-like_sf"/>
</dbReference>
<evidence type="ECO:0000256" key="1">
    <source>
        <dbReference type="ARBA" id="ARBA00023015"/>
    </source>
</evidence>
<gene>
    <name evidence="6" type="ORF">OHJ16_02590</name>
</gene>
<name>A0ABT4I5C0_9ACTO</name>
<dbReference type="PRINTS" id="PR00455">
    <property type="entry name" value="HTHTETR"/>
</dbReference>
<dbReference type="InterPro" id="IPR050109">
    <property type="entry name" value="HTH-type_TetR-like_transc_reg"/>
</dbReference>
<keyword evidence="7" id="KW-1185">Reference proteome</keyword>
<dbReference type="SUPFAM" id="SSF46689">
    <property type="entry name" value="Homeodomain-like"/>
    <property type="match status" value="1"/>
</dbReference>
<accession>A0ABT4I5C0</accession>
<dbReference type="PANTHER" id="PTHR30055:SF234">
    <property type="entry name" value="HTH-TYPE TRANSCRIPTIONAL REGULATOR BETI"/>
    <property type="match status" value="1"/>
</dbReference>
<dbReference type="Pfam" id="PF00440">
    <property type="entry name" value="TetR_N"/>
    <property type="match status" value="1"/>
</dbReference>
<dbReference type="Gene3D" id="1.10.357.10">
    <property type="entry name" value="Tetracycline Repressor, domain 2"/>
    <property type="match status" value="1"/>
</dbReference>
<evidence type="ECO:0000313" key="7">
    <source>
        <dbReference type="Proteomes" id="UP001072034"/>
    </source>
</evidence>
<sequence length="179" mass="19336">MESERSLASAVGGGLPTTRDALLGAALDGFSRDGFGGTSIRNLAKAVGIRESSVYKHFPSKQAIFDALIELADSRLGELGTQLGVSTSEGASAAKDYRNINGQSLSAIAQGMFSFVRHDPVFSRLRRLMMIEQYHDAAIAQRLNDYLIAKPLAFQTALFEELMKGGEFVVTGSSCLRVW</sequence>